<organism evidence="1">
    <name type="scientific">Aliarcobacter cryaerophilus</name>
    <dbReference type="NCBI Taxonomy" id="28198"/>
    <lineage>
        <taxon>Bacteria</taxon>
        <taxon>Pseudomonadati</taxon>
        <taxon>Campylobacterota</taxon>
        <taxon>Epsilonproteobacteria</taxon>
        <taxon>Campylobacterales</taxon>
        <taxon>Arcobacteraceae</taxon>
        <taxon>Aliarcobacter</taxon>
    </lineage>
</organism>
<protein>
    <submittedName>
        <fullName evidence="1">Uncharacterized protein</fullName>
    </submittedName>
</protein>
<gene>
    <name evidence="1" type="ORF">pM830MA_0092</name>
</gene>
<sequence>MKDKNYIETTNYTPEQLKQKLGNVAILEAALNVKKN</sequence>
<proteinExistence type="predicted"/>
<evidence type="ECO:0000313" key="1">
    <source>
        <dbReference type="EMBL" id="QEI46276.1"/>
    </source>
</evidence>
<name>A0A5C0E3E3_9BACT</name>
<keyword evidence="1" id="KW-0614">Plasmid</keyword>
<dbReference type="EMBL" id="MK715471">
    <property type="protein sequence ID" value="QEI46276.1"/>
    <property type="molecule type" value="Genomic_DNA"/>
</dbReference>
<geneLocation type="plasmid" evidence="1">
    <name>pM830MA</name>
</geneLocation>
<reference evidence="1" key="1">
    <citation type="journal article" date="2019" name="Front. Microbiol.">
        <title>Arcobacter cryaerophilus Isolated From New Zealand Mussels Harbor a Putative Virulence Plasmid.</title>
        <authorList>
            <person name="On S.L.W."/>
            <person name="Althaus D."/>
            <person name="Miller W.G."/>
            <person name="Lizamore D."/>
            <person name="Wong S.G.L."/>
            <person name="Mathai A.J."/>
            <person name="Chelikani V."/>
            <person name="Carter G.P."/>
        </authorList>
    </citation>
    <scope>NUCLEOTIDE SEQUENCE</scope>
    <source>
        <strain evidence="1">M830MA</strain>
        <plasmid evidence="1">pM830MA</plasmid>
    </source>
</reference>
<dbReference type="AlphaFoldDB" id="A0A5C0E3E3"/>
<accession>A0A5C0E3E3</accession>